<dbReference type="EMBL" id="GGEC01061030">
    <property type="protein sequence ID" value="MBX41514.1"/>
    <property type="molecule type" value="Transcribed_RNA"/>
</dbReference>
<organism evidence="2">
    <name type="scientific">Rhizophora mucronata</name>
    <name type="common">Asiatic mangrove</name>
    <dbReference type="NCBI Taxonomy" id="61149"/>
    <lineage>
        <taxon>Eukaryota</taxon>
        <taxon>Viridiplantae</taxon>
        <taxon>Streptophyta</taxon>
        <taxon>Embryophyta</taxon>
        <taxon>Tracheophyta</taxon>
        <taxon>Spermatophyta</taxon>
        <taxon>Magnoliopsida</taxon>
        <taxon>eudicotyledons</taxon>
        <taxon>Gunneridae</taxon>
        <taxon>Pentapetalae</taxon>
        <taxon>rosids</taxon>
        <taxon>fabids</taxon>
        <taxon>Malpighiales</taxon>
        <taxon>Rhizophoraceae</taxon>
        <taxon>Rhizophora</taxon>
    </lineage>
</organism>
<evidence type="ECO:0000256" key="1">
    <source>
        <dbReference type="SAM" id="MobiDB-lite"/>
    </source>
</evidence>
<name>A0A2P2NGD8_RHIMU</name>
<feature type="compositionally biased region" description="Polar residues" evidence="1">
    <location>
        <begin position="15"/>
        <end position="24"/>
    </location>
</feature>
<feature type="region of interest" description="Disordered" evidence="1">
    <location>
        <begin position="1"/>
        <end position="30"/>
    </location>
</feature>
<reference evidence="2" key="1">
    <citation type="submission" date="2018-02" db="EMBL/GenBank/DDBJ databases">
        <title>Rhizophora mucronata_Transcriptome.</title>
        <authorList>
            <person name="Meera S.P."/>
            <person name="Sreeshan A."/>
            <person name="Augustine A."/>
        </authorList>
    </citation>
    <scope>NUCLEOTIDE SEQUENCE</scope>
    <source>
        <tissue evidence="2">Leaf</tissue>
    </source>
</reference>
<dbReference type="AlphaFoldDB" id="A0A2P2NGD8"/>
<evidence type="ECO:0000313" key="2">
    <source>
        <dbReference type="EMBL" id="MBX41514.1"/>
    </source>
</evidence>
<protein>
    <submittedName>
        <fullName evidence="2">Uncharacterized protein</fullName>
    </submittedName>
</protein>
<sequence length="30" mass="3421">MRLSLVSTKFKLPGRNSTPQTVNESIERCK</sequence>
<proteinExistence type="predicted"/>
<accession>A0A2P2NGD8</accession>